<keyword evidence="2" id="KW-0472">Membrane</keyword>
<sequence length="440" mass="46966">MRFRLRRDIGEPRPTESGARRLRVPVLVAASVGLLAMAAVVTTNALVGDGDGLAGPAPSSDVDRPGEPVGDEPIDRCGAAVAEAGAAGQFPDTGSWSIAKSLFDEQVLVIEADDQRFFCHVTARWAHVSDPAAWAAEPTDGREVASLEVTGTGSILGRIPEEYGGEFPYGLYFEVADGRGFVSVDVLAEDGVFFAQGHGDRTFAEDHLPSAEFYRTGPAPDHARISLGDLPPITPFLVEVEDRPDAMEEWENEPTDPGPEEPGGPEDEEWAGTAPGQGVAENEWLRQCLEDSASTSPEVWRAGPVFSVYPESGEIPRMLVARTRAAMGLCWLNAATPAPGATSSLWATRHVPEDVTETTPVMGEFIEGGEAQAVWGVVPEDVSRLVIVLADDTEVDAVIEAGMYGARLPMGSAWEGDTASFRAYDAEGAVIDEGDFVLEW</sequence>
<dbReference type="KEGG" id="ahg:AHOG_11590"/>
<dbReference type="Proteomes" id="UP000204221">
    <property type="component" value="Chromosome"/>
</dbReference>
<protein>
    <submittedName>
        <fullName evidence="3">Uncharacterized protein</fullName>
    </submittedName>
</protein>
<dbReference type="EMBL" id="CP022521">
    <property type="protein sequence ID" value="ASO19961.1"/>
    <property type="molecule type" value="Genomic_DNA"/>
</dbReference>
<proteinExistence type="predicted"/>
<evidence type="ECO:0000313" key="4">
    <source>
        <dbReference type="Proteomes" id="UP000204221"/>
    </source>
</evidence>
<keyword evidence="2" id="KW-0812">Transmembrane</keyword>
<dbReference type="AlphaFoldDB" id="A0A221W2X2"/>
<evidence type="ECO:0000256" key="2">
    <source>
        <dbReference type="SAM" id="Phobius"/>
    </source>
</evidence>
<keyword evidence="2" id="KW-1133">Transmembrane helix</keyword>
<feature type="transmembrane region" description="Helical" evidence="2">
    <location>
        <begin position="21"/>
        <end position="41"/>
    </location>
</feature>
<gene>
    <name evidence="3" type="ORF">AHOG_11590</name>
</gene>
<organism evidence="3 4">
    <name type="scientific">Actinoalloteichus hoggarensis</name>
    <dbReference type="NCBI Taxonomy" id="1470176"/>
    <lineage>
        <taxon>Bacteria</taxon>
        <taxon>Bacillati</taxon>
        <taxon>Actinomycetota</taxon>
        <taxon>Actinomycetes</taxon>
        <taxon>Pseudonocardiales</taxon>
        <taxon>Pseudonocardiaceae</taxon>
        <taxon>Actinoalloteichus</taxon>
    </lineage>
</organism>
<feature type="region of interest" description="Disordered" evidence="1">
    <location>
        <begin position="52"/>
        <end position="71"/>
    </location>
</feature>
<name>A0A221W2X2_9PSEU</name>
<evidence type="ECO:0000256" key="1">
    <source>
        <dbReference type="SAM" id="MobiDB-lite"/>
    </source>
</evidence>
<evidence type="ECO:0000313" key="3">
    <source>
        <dbReference type="EMBL" id="ASO19961.1"/>
    </source>
</evidence>
<keyword evidence="4" id="KW-1185">Reference proteome</keyword>
<reference evidence="3 4" key="1">
    <citation type="submission" date="2017-07" db="EMBL/GenBank/DDBJ databases">
        <title>Complete genome sequence of Actinoalloteichus hoggarensis DSM 45943, type strain of Actinoalloteichus hoggarensis.</title>
        <authorList>
            <person name="Ruckert C."/>
            <person name="Nouioui I."/>
            <person name="Willmese J."/>
            <person name="van Wezel G."/>
            <person name="Klenk H.-P."/>
            <person name="Kalinowski J."/>
            <person name="Zotchev S.B."/>
        </authorList>
    </citation>
    <scope>NUCLEOTIDE SEQUENCE [LARGE SCALE GENOMIC DNA]</scope>
    <source>
        <strain evidence="3 4">DSM 45943</strain>
    </source>
</reference>
<accession>A0A221W2X2</accession>
<feature type="region of interest" description="Disordered" evidence="1">
    <location>
        <begin position="246"/>
        <end position="276"/>
    </location>
</feature>